<feature type="compositionally biased region" description="Basic residues" evidence="1">
    <location>
        <begin position="1"/>
        <end position="11"/>
    </location>
</feature>
<feature type="region of interest" description="Disordered" evidence="1">
    <location>
        <begin position="1"/>
        <end position="21"/>
    </location>
</feature>
<reference evidence="2 3" key="1">
    <citation type="journal article" date="2011" name="Proc. Natl. Acad. Sci. U.S.A.">
        <title>Genome and transcriptome analyses of the mountain pine beetle-fungal symbiont Grosmannia clavigera, a lodgepole pine pathogen.</title>
        <authorList>
            <person name="DiGuistini S."/>
            <person name="Wang Y."/>
            <person name="Liao N.Y."/>
            <person name="Taylor G."/>
            <person name="Tanguay P."/>
            <person name="Feau N."/>
            <person name="Henrissat B."/>
            <person name="Chan S.K."/>
            <person name="Hesse-Orce U."/>
            <person name="Alamouti S.M."/>
            <person name="Tsui C.K.M."/>
            <person name="Docking R.T."/>
            <person name="Levasseur A."/>
            <person name="Haridas S."/>
            <person name="Robertson G."/>
            <person name="Birol I."/>
            <person name="Holt R.A."/>
            <person name="Marra M.A."/>
            <person name="Hamelin R.C."/>
            <person name="Hirst M."/>
            <person name="Jones S.J.M."/>
            <person name="Bohlmann J."/>
            <person name="Breuil C."/>
        </authorList>
    </citation>
    <scope>NUCLEOTIDE SEQUENCE [LARGE SCALE GENOMIC DNA]</scope>
    <source>
        <strain evidence="3">kw1407 / UAMH 11150</strain>
    </source>
</reference>
<dbReference type="EMBL" id="GL629801">
    <property type="protein sequence ID" value="EFX00071.1"/>
    <property type="molecule type" value="Genomic_DNA"/>
</dbReference>
<dbReference type="InParanoid" id="F0XNL0"/>
<evidence type="ECO:0000313" key="3">
    <source>
        <dbReference type="Proteomes" id="UP000007796"/>
    </source>
</evidence>
<evidence type="ECO:0000313" key="2">
    <source>
        <dbReference type="EMBL" id="EFX00071.1"/>
    </source>
</evidence>
<proteinExistence type="predicted"/>
<organism evidence="3">
    <name type="scientific">Grosmannia clavigera (strain kw1407 / UAMH 11150)</name>
    <name type="common">Blue stain fungus</name>
    <name type="synonym">Graphiocladiella clavigera</name>
    <dbReference type="NCBI Taxonomy" id="655863"/>
    <lineage>
        <taxon>Eukaryota</taxon>
        <taxon>Fungi</taxon>
        <taxon>Dikarya</taxon>
        <taxon>Ascomycota</taxon>
        <taxon>Pezizomycotina</taxon>
        <taxon>Sordariomycetes</taxon>
        <taxon>Sordariomycetidae</taxon>
        <taxon>Ophiostomatales</taxon>
        <taxon>Ophiostomataceae</taxon>
        <taxon>Leptographium</taxon>
    </lineage>
</organism>
<keyword evidence="3" id="KW-1185">Reference proteome</keyword>
<accession>F0XNL0</accession>
<dbReference type="AlphaFoldDB" id="F0XNL0"/>
<evidence type="ECO:0000256" key="1">
    <source>
        <dbReference type="SAM" id="MobiDB-lite"/>
    </source>
</evidence>
<dbReference type="Proteomes" id="UP000007796">
    <property type="component" value="Unassembled WGS sequence"/>
</dbReference>
<sequence>MNTGRGRRGRRDRRDARRTAQREQAILEATQAAEAAATAAAATEAARARVLSQTRTRHFTPADVRVAGNFVLNTAPMPRFPPTARPANYRYDRQTQFAGTSHVAQGYQ</sequence>
<dbReference type="HOGENOM" id="CLU_2197265_0_0_1"/>
<name>F0XNL0_GROCL</name>
<feature type="compositionally biased region" description="Basic and acidic residues" evidence="1">
    <location>
        <begin position="12"/>
        <end position="21"/>
    </location>
</feature>
<dbReference type="RefSeq" id="XP_014169553.1">
    <property type="nucleotide sequence ID" value="XM_014314078.1"/>
</dbReference>
<protein>
    <submittedName>
        <fullName evidence="2">Uncharacterized protein</fullName>
    </submittedName>
</protein>
<gene>
    <name evidence="2" type="ORF">CMQ_7073</name>
</gene>
<dbReference type="GeneID" id="25980577"/>